<evidence type="ECO:0000256" key="1">
    <source>
        <dbReference type="SAM" id="Phobius"/>
    </source>
</evidence>
<organism evidence="2 3">
    <name type="scientific">Archangium gephyra</name>
    <dbReference type="NCBI Taxonomy" id="48"/>
    <lineage>
        <taxon>Bacteria</taxon>
        <taxon>Pseudomonadati</taxon>
        <taxon>Myxococcota</taxon>
        <taxon>Myxococcia</taxon>
        <taxon>Myxococcales</taxon>
        <taxon>Cystobacterineae</taxon>
        <taxon>Archangiaceae</taxon>
        <taxon>Archangium</taxon>
    </lineage>
</organism>
<dbReference type="Proteomes" id="UP000256345">
    <property type="component" value="Unassembled WGS sequence"/>
</dbReference>
<name>A0ABX9JZY0_9BACT</name>
<protein>
    <submittedName>
        <fullName evidence="2">Uncharacterized protein</fullName>
    </submittedName>
</protein>
<keyword evidence="3" id="KW-1185">Reference proteome</keyword>
<dbReference type="EMBL" id="QUMU01000006">
    <property type="protein sequence ID" value="REG30650.1"/>
    <property type="molecule type" value="Genomic_DNA"/>
</dbReference>
<keyword evidence="1" id="KW-0812">Transmembrane</keyword>
<proteinExistence type="predicted"/>
<dbReference type="RefSeq" id="WP_169800622.1">
    <property type="nucleotide sequence ID" value="NZ_CP011509.1"/>
</dbReference>
<gene>
    <name evidence="2" type="ORF">ATI61_106119</name>
</gene>
<accession>A0ABX9JZY0</accession>
<sequence length="53" mass="5893">MEIILVSLVGMVLFGGLFLLLCPEWWSNSLGTLKEKKPVEKTPREAGDTKTDT</sequence>
<keyword evidence="1" id="KW-1133">Transmembrane helix</keyword>
<comment type="caution">
    <text evidence="2">The sequence shown here is derived from an EMBL/GenBank/DDBJ whole genome shotgun (WGS) entry which is preliminary data.</text>
</comment>
<feature type="transmembrane region" description="Helical" evidence="1">
    <location>
        <begin position="6"/>
        <end position="26"/>
    </location>
</feature>
<evidence type="ECO:0000313" key="3">
    <source>
        <dbReference type="Proteomes" id="UP000256345"/>
    </source>
</evidence>
<evidence type="ECO:0000313" key="2">
    <source>
        <dbReference type="EMBL" id="REG30650.1"/>
    </source>
</evidence>
<reference evidence="2 3" key="1">
    <citation type="submission" date="2018-08" db="EMBL/GenBank/DDBJ databases">
        <title>Genomic Encyclopedia of Archaeal and Bacterial Type Strains, Phase II (KMG-II): from individual species to whole genera.</title>
        <authorList>
            <person name="Goeker M."/>
        </authorList>
    </citation>
    <scope>NUCLEOTIDE SEQUENCE [LARGE SCALE GENOMIC DNA]</scope>
    <source>
        <strain evidence="2 3">DSM 2261</strain>
    </source>
</reference>
<keyword evidence="1" id="KW-0472">Membrane</keyword>